<dbReference type="RefSeq" id="WP_338392240.1">
    <property type="nucleotide sequence ID" value="NZ_AP025314.1"/>
</dbReference>
<dbReference type="InterPro" id="IPR021615">
    <property type="entry name" value="Omp28"/>
</dbReference>
<name>A0AAU9CZ04_9BACT</name>
<reference evidence="1 2" key="1">
    <citation type="submission" date="2021-12" db="EMBL/GenBank/DDBJ databases">
        <title>Genome sequencing of bacteria with rrn-lacking chromosome and rrn-plasmid.</title>
        <authorList>
            <person name="Anda M."/>
            <person name="Iwasaki W."/>
        </authorList>
    </citation>
    <scope>NUCLEOTIDE SEQUENCE [LARGE SCALE GENOMIC DNA]</scope>
    <source>
        <strain evidence="1 2">DSM 100852</strain>
    </source>
</reference>
<evidence type="ECO:0000313" key="2">
    <source>
        <dbReference type="Proteomes" id="UP001348817"/>
    </source>
</evidence>
<dbReference type="Gene3D" id="2.60.40.10">
    <property type="entry name" value="Immunoglobulins"/>
    <property type="match status" value="1"/>
</dbReference>
<dbReference type="PROSITE" id="PS51257">
    <property type="entry name" value="PROKAR_LIPOPROTEIN"/>
    <property type="match status" value="1"/>
</dbReference>
<dbReference type="KEGG" id="fax:FUAX_31340"/>
<keyword evidence="2" id="KW-1185">Reference proteome</keyword>
<dbReference type="InterPro" id="IPR013783">
    <property type="entry name" value="Ig-like_fold"/>
</dbReference>
<dbReference type="SUPFAM" id="SSF52833">
    <property type="entry name" value="Thioredoxin-like"/>
    <property type="match status" value="1"/>
</dbReference>
<proteinExistence type="predicted"/>
<accession>A0AAU9CZ04</accession>
<dbReference type="AlphaFoldDB" id="A0AAU9CZ04"/>
<protein>
    <recommendedName>
        <fullName evidence="3">Outer membrane protein Omp28</fullName>
    </recommendedName>
</protein>
<dbReference type="InterPro" id="IPR036249">
    <property type="entry name" value="Thioredoxin-like_sf"/>
</dbReference>
<evidence type="ECO:0008006" key="3">
    <source>
        <dbReference type="Google" id="ProtNLM"/>
    </source>
</evidence>
<evidence type="ECO:0000313" key="1">
    <source>
        <dbReference type="EMBL" id="BDD10702.1"/>
    </source>
</evidence>
<sequence length="362" mass="38163">MNNLKLVPFLLGLIVVSFFGCSKSDSDDEGVGTSLSITVNDNNGKAVEGANVSIFKSLQDLTANQNPVTGKSMVTNAQGKAVFTEIPESVSSVYVKASKGSISTMYGASHPMVSITHGSSNSLIAQAVAMTTDPGNGNSGDVQQRVVLLEEVTAQGCPNCPRGHSTVASILNSKGDRVVPVAIHALGLAKELKIDEGQKIATEILKASYQPQGSVNRSPISGSSLTGGTTSWASKVNSELDIAPKVNLELSRDGNQVKVKAKLNQNISAPLRVTVLITENNIKASQSNGGDNYNHMHVLRDVVTAYDGDALTSGAGNQGDIIEKSFSLSLNGSWKTSDIKIVAFVHEFQSSRYVHQAAQISY</sequence>
<dbReference type="EMBL" id="AP025314">
    <property type="protein sequence ID" value="BDD10702.1"/>
    <property type="molecule type" value="Genomic_DNA"/>
</dbReference>
<dbReference type="Pfam" id="PF11551">
    <property type="entry name" value="Omp28"/>
    <property type="match status" value="1"/>
</dbReference>
<gene>
    <name evidence="1" type="ORF">FUAX_31340</name>
</gene>
<organism evidence="1 2">
    <name type="scientific">Fulvitalea axinellae</name>
    <dbReference type="NCBI Taxonomy" id="1182444"/>
    <lineage>
        <taxon>Bacteria</taxon>
        <taxon>Pseudomonadati</taxon>
        <taxon>Bacteroidota</taxon>
        <taxon>Cytophagia</taxon>
        <taxon>Cytophagales</taxon>
        <taxon>Persicobacteraceae</taxon>
        <taxon>Fulvitalea</taxon>
    </lineage>
</organism>
<dbReference type="Proteomes" id="UP001348817">
    <property type="component" value="Chromosome"/>
</dbReference>